<name>A0A317G5K9_BUTFI</name>
<organism evidence="2 3">
    <name type="scientific">Butyrivibrio fibrisolvens</name>
    <dbReference type="NCBI Taxonomy" id="831"/>
    <lineage>
        <taxon>Bacteria</taxon>
        <taxon>Bacillati</taxon>
        <taxon>Bacillota</taxon>
        <taxon>Clostridia</taxon>
        <taxon>Lachnospirales</taxon>
        <taxon>Lachnospiraceae</taxon>
        <taxon>Butyrivibrio</taxon>
    </lineage>
</organism>
<evidence type="ECO:0000313" key="2">
    <source>
        <dbReference type="EMBL" id="PWT27963.1"/>
    </source>
</evidence>
<dbReference type="EMBL" id="NXNG01000001">
    <property type="protein sequence ID" value="PWT27963.1"/>
    <property type="molecule type" value="Genomic_DNA"/>
</dbReference>
<feature type="domain" description="DUF4440" evidence="1">
    <location>
        <begin position="7"/>
        <end position="113"/>
    </location>
</feature>
<accession>A0A317G5K9</accession>
<dbReference type="SUPFAM" id="SSF54427">
    <property type="entry name" value="NTF2-like"/>
    <property type="match status" value="1"/>
</dbReference>
<keyword evidence="3" id="KW-1185">Reference proteome</keyword>
<dbReference type="Proteomes" id="UP000245488">
    <property type="component" value="Chromosome"/>
</dbReference>
<proteinExistence type="predicted"/>
<comment type="caution">
    <text evidence="2">The sequence shown here is derived from an EMBL/GenBank/DDBJ whole genome shotgun (WGS) entry which is preliminary data.</text>
</comment>
<gene>
    <name evidence="2" type="ORF">CPT75_13045</name>
</gene>
<sequence length="122" mass="14029">MDEEAKISELYKYYWDYMIEKNIEGLRSLMSSDYCLYHMTGVKQYADEFLNGLKNGTFNYYSADHDDIVVSVHGDEATMIGKSRVVAAVYGGGKGSWRLQGDFTLRREKGNWKFTSSRASTY</sequence>
<dbReference type="InterPro" id="IPR032710">
    <property type="entry name" value="NTF2-like_dom_sf"/>
</dbReference>
<dbReference type="Pfam" id="PF14534">
    <property type="entry name" value="DUF4440"/>
    <property type="match status" value="1"/>
</dbReference>
<dbReference type="InterPro" id="IPR027843">
    <property type="entry name" value="DUF4440"/>
</dbReference>
<dbReference type="RefSeq" id="WP_110073266.1">
    <property type="nucleotide sequence ID" value="NZ_CM009896.1"/>
</dbReference>
<dbReference type="Gene3D" id="3.10.450.50">
    <property type="match status" value="1"/>
</dbReference>
<evidence type="ECO:0000259" key="1">
    <source>
        <dbReference type="Pfam" id="PF14534"/>
    </source>
</evidence>
<reference evidence="2 3" key="1">
    <citation type="submission" date="2017-09" db="EMBL/GenBank/DDBJ databases">
        <title>High-quality draft genome sequence of Butyrivibrio fibrisolvens INBov1, isolated from cow rumen.</title>
        <authorList>
            <person name="Rodriguez Hernaez J."/>
            <person name="Rivarola M."/>
            <person name="Paniego N."/>
            <person name="Cravero S."/>
            <person name="Ceron Cucchi M."/>
            <person name="Martinez M.C."/>
        </authorList>
    </citation>
    <scope>NUCLEOTIDE SEQUENCE [LARGE SCALE GENOMIC DNA]</scope>
    <source>
        <strain evidence="2 3">INBov1</strain>
    </source>
</reference>
<protein>
    <recommendedName>
        <fullName evidence="1">DUF4440 domain-containing protein</fullName>
    </recommendedName>
</protein>
<evidence type="ECO:0000313" key="3">
    <source>
        <dbReference type="Proteomes" id="UP000245488"/>
    </source>
</evidence>
<dbReference type="AlphaFoldDB" id="A0A317G5K9"/>